<dbReference type="Pfam" id="PF01476">
    <property type="entry name" value="LysM"/>
    <property type="match status" value="1"/>
</dbReference>
<evidence type="ECO:0000313" key="4">
    <source>
        <dbReference type="EMBL" id="MDR0182054.1"/>
    </source>
</evidence>
<dbReference type="CDD" id="cd00118">
    <property type="entry name" value="LysM"/>
    <property type="match status" value="1"/>
</dbReference>
<dbReference type="SMART" id="SM00257">
    <property type="entry name" value="LysM"/>
    <property type="match status" value="1"/>
</dbReference>
<name>A0ABU1CA42_9GAMM</name>
<feature type="signal peptide" evidence="2">
    <location>
        <begin position="1"/>
        <end position="33"/>
    </location>
</feature>
<dbReference type="RefSeq" id="WP_309261215.1">
    <property type="nucleotide sequence ID" value="NZ_JARUHG010000001.1"/>
</dbReference>
<proteinExistence type="predicted"/>
<feature type="region of interest" description="Disordered" evidence="1">
    <location>
        <begin position="176"/>
        <end position="218"/>
    </location>
</feature>
<dbReference type="PIRSF" id="PIRSF029644">
    <property type="entry name" value="UCP029644"/>
    <property type="match status" value="1"/>
</dbReference>
<dbReference type="InterPro" id="IPR013783">
    <property type="entry name" value="Ig-like_fold"/>
</dbReference>
<dbReference type="EMBL" id="JARUHG010000001">
    <property type="protein sequence ID" value="MDR0182054.1"/>
    <property type="molecule type" value="Genomic_DNA"/>
</dbReference>
<reference evidence="4 5" key="1">
    <citation type="submission" date="2023-04" db="EMBL/GenBank/DDBJ databases">
        <title>Lysobacter sp. strain UC isolated from soil sample.</title>
        <authorList>
            <person name="Choksket S."/>
            <person name="Harshvardhan F."/>
            <person name="Rana R."/>
            <person name="Patil P.B."/>
            <person name="Korpole S."/>
        </authorList>
    </citation>
    <scope>NUCLEOTIDE SEQUENCE [LARGE SCALE GENOMIC DNA]</scope>
    <source>
        <strain evidence="4 5">UC</strain>
    </source>
</reference>
<dbReference type="PROSITE" id="PS51782">
    <property type="entry name" value="LYSM"/>
    <property type="match status" value="1"/>
</dbReference>
<protein>
    <submittedName>
        <fullName evidence="4">FecR domain-containing protein</fullName>
    </submittedName>
</protein>
<dbReference type="Gene3D" id="2.60.40.10">
    <property type="entry name" value="Immunoglobulins"/>
    <property type="match status" value="1"/>
</dbReference>
<dbReference type="SUPFAM" id="SSF54106">
    <property type="entry name" value="LysM domain"/>
    <property type="match status" value="1"/>
</dbReference>
<evidence type="ECO:0000259" key="3">
    <source>
        <dbReference type="PROSITE" id="PS51782"/>
    </source>
</evidence>
<feature type="compositionally biased region" description="Polar residues" evidence="1">
    <location>
        <begin position="200"/>
        <end position="215"/>
    </location>
</feature>
<feature type="chain" id="PRO_5045370852" evidence="2">
    <location>
        <begin position="34"/>
        <end position="549"/>
    </location>
</feature>
<dbReference type="InterPro" id="IPR018392">
    <property type="entry name" value="LysM"/>
</dbReference>
<accession>A0ABU1CA42</accession>
<sequence>MPYRPMPPSRMQGFVRAAALACALLAASLPALAVDWTYRVRPGDNLWDLATRYLRSDIAWQRLQQHNGVRDPYALPPGTSIRIPVQWLREQPESARVAFVRGAVTSSAGEGVPETAATQGQRIGIGGWIATGDNASATVEFADGSRVMLSPGTRVAFDRLARYGRTGMVDTRMRVQQGRATHRVETQRGPASHYDVGAPSATSSVRGTRFRTSVQDGRETTEVLEGRVAVDGTRGDADLKAGFGSRNDGGVRARALLPAPMLDEAATRTDALPVSLAWVPLEGASAYLVDVVDADAHEIQRAEMTVPSPSARIDALPAGRYLMRVRAIDVEGVAGRDAVRAIDIPAGPAPPLTLRPTDGEVVFQRKPRFEWARSEGAVRAHVQIARDAAMNDRVAALRSDDLRTRAADPLQPGSYWWRVAAEDADGQVGLFGEALPFEIAEPPADAGLSTPASDDGRLVIRWRAFRDAPRYRVELSRDAAFDDVRLNETVSVPELRVARPGGGRWFVRVHAFDQAGDEVQIGGVQEIRLPCRACYIAGGAGAALLLLLL</sequence>
<evidence type="ECO:0000313" key="5">
    <source>
        <dbReference type="Proteomes" id="UP001233535"/>
    </source>
</evidence>
<dbReference type="InterPro" id="IPR016930">
    <property type="entry name" value="UCP029644"/>
</dbReference>
<organism evidence="4 5">
    <name type="scientific">Lysobacter arvi</name>
    <dbReference type="NCBI Taxonomy" id="3038776"/>
    <lineage>
        <taxon>Bacteria</taxon>
        <taxon>Pseudomonadati</taxon>
        <taxon>Pseudomonadota</taxon>
        <taxon>Gammaproteobacteria</taxon>
        <taxon>Lysobacterales</taxon>
        <taxon>Lysobacteraceae</taxon>
        <taxon>Lysobacter</taxon>
    </lineage>
</organism>
<comment type="caution">
    <text evidence="4">The sequence shown here is derived from an EMBL/GenBank/DDBJ whole genome shotgun (WGS) entry which is preliminary data.</text>
</comment>
<dbReference type="Pfam" id="PF04773">
    <property type="entry name" value="FecR"/>
    <property type="match status" value="1"/>
</dbReference>
<dbReference type="Gene3D" id="3.10.350.10">
    <property type="entry name" value="LysM domain"/>
    <property type="match status" value="1"/>
</dbReference>
<gene>
    <name evidence="4" type="ORF">P8609_03600</name>
</gene>
<keyword evidence="2" id="KW-0732">Signal</keyword>
<dbReference type="PANTHER" id="PTHR38731">
    <property type="entry name" value="LIPL45-RELATED LIPOPROTEIN-RELATED"/>
    <property type="match status" value="1"/>
</dbReference>
<dbReference type="Gene3D" id="2.60.120.1440">
    <property type="match status" value="1"/>
</dbReference>
<feature type="domain" description="LysM" evidence="3">
    <location>
        <begin position="36"/>
        <end position="83"/>
    </location>
</feature>
<evidence type="ECO:0000256" key="1">
    <source>
        <dbReference type="SAM" id="MobiDB-lite"/>
    </source>
</evidence>
<dbReference type="InterPro" id="IPR006860">
    <property type="entry name" value="FecR"/>
</dbReference>
<evidence type="ECO:0000256" key="2">
    <source>
        <dbReference type="SAM" id="SignalP"/>
    </source>
</evidence>
<dbReference type="Proteomes" id="UP001233535">
    <property type="component" value="Unassembled WGS sequence"/>
</dbReference>
<dbReference type="InterPro" id="IPR036779">
    <property type="entry name" value="LysM_dom_sf"/>
</dbReference>
<keyword evidence="5" id="KW-1185">Reference proteome</keyword>